<accession>A0ABU8GQN4</accession>
<dbReference type="InterPro" id="IPR000073">
    <property type="entry name" value="AB_hydrolase_1"/>
</dbReference>
<keyword evidence="2" id="KW-0378">Hydrolase</keyword>
<dbReference type="SUPFAM" id="SSF53474">
    <property type="entry name" value="alpha/beta-Hydrolases"/>
    <property type="match status" value="1"/>
</dbReference>
<proteinExistence type="predicted"/>
<gene>
    <name evidence="2" type="ORF">WB403_40940</name>
</gene>
<dbReference type="InterPro" id="IPR029058">
    <property type="entry name" value="AB_hydrolase_fold"/>
</dbReference>
<evidence type="ECO:0000313" key="3">
    <source>
        <dbReference type="Proteomes" id="UP001365781"/>
    </source>
</evidence>
<dbReference type="GO" id="GO:0016787">
    <property type="term" value="F:hydrolase activity"/>
    <property type="evidence" value="ECO:0007669"/>
    <property type="project" value="UniProtKB-KW"/>
</dbReference>
<dbReference type="Proteomes" id="UP001365781">
    <property type="component" value="Unassembled WGS sequence"/>
</dbReference>
<keyword evidence="3" id="KW-1185">Reference proteome</keyword>
<comment type="caution">
    <text evidence="2">The sequence shown here is derived from an EMBL/GenBank/DDBJ whole genome shotgun (WGS) entry which is preliminary data.</text>
</comment>
<evidence type="ECO:0000259" key="1">
    <source>
        <dbReference type="Pfam" id="PF12697"/>
    </source>
</evidence>
<protein>
    <submittedName>
        <fullName evidence="2">Alpha/beta hydrolase</fullName>
    </submittedName>
</protein>
<dbReference type="PANTHER" id="PTHR43194:SF2">
    <property type="entry name" value="PEROXISOMAL MEMBRANE PROTEIN LPX1"/>
    <property type="match status" value="1"/>
</dbReference>
<dbReference type="EMBL" id="JBBAYM010000038">
    <property type="protein sequence ID" value="MEI5615502.1"/>
    <property type="molecule type" value="Genomic_DNA"/>
</dbReference>
<sequence length="302" mass="31551">MPDSMPGLMPDSMPRASATGCLVADDGVRLACRVDAPVGREAARTLLLLHGLAGHQGEWDGLVAPLVADGHRVVTYDARGHGASTRRPADMTREACVRDAVTVIQGLGPAAAPGPAAETPGRAPLTLVGQSLGGHTAFLVAAARPDLLHSLILIEAGPAAPDPGLPAHIAAWIDSWPTPFDSPSRATDFFGHASWSRNLEHRPDGWHPRADRATLLAAIEELAETSYAPEWAATTCPALVVRGARGTMAAADAARMPTDRAPGTRTDLTVIEDAGHDVHLDQPRRLHAVLAGFLNSLAVGDS</sequence>
<dbReference type="Gene3D" id="3.40.50.1820">
    <property type="entry name" value="alpha/beta hydrolase"/>
    <property type="match status" value="1"/>
</dbReference>
<name>A0ABU8GQN4_9ACTN</name>
<dbReference type="InterPro" id="IPR050228">
    <property type="entry name" value="Carboxylesterase_BioH"/>
</dbReference>
<dbReference type="RefSeq" id="WP_336542873.1">
    <property type="nucleotide sequence ID" value="NZ_JBBAYL010000011.1"/>
</dbReference>
<feature type="domain" description="AB hydrolase-1" evidence="1">
    <location>
        <begin position="46"/>
        <end position="287"/>
    </location>
</feature>
<organism evidence="2 3">
    <name type="scientific">Streptomyces brasiliscabiei</name>
    <dbReference type="NCBI Taxonomy" id="2736302"/>
    <lineage>
        <taxon>Bacteria</taxon>
        <taxon>Bacillati</taxon>
        <taxon>Actinomycetota</taxon>
        <taxon>Actinomycetes</taxon>
        <taxon>Kitasatosporales</taxon>
        <taxon>Streptomycetaceae</taxon>
        <taxon>Streptomyces</taxon>
    </lineage>
</organism>
<dbReference type="PANTHER" id="PTHR43194">
    <property type="entry name" value="HYDROLASE ALPHA/BETA FOLD FAMILY"/>
    <property type="match status" value="1"/>
</dbReference>
<dbReference type="Pfam" id="PF12697">
    <property type="entry name" value="Abhydrolase_6"/>
    <property type="match status" value="1"/>
</dbReference>
<reference evidence="2 3" key="1">
    <citation type="submission" date="2024-03" db="EMBL/GenBank/DDBJ databases">
        <title>First Report of Pectobacterium brasiliscabiei causing potato scab in china.</title>
        <authorList>
            <person name="Handique U."/>
        </authorList>
    </citation>
    <scope>NUCLEOTIDE SEQUENCE [LARGE SCALE GENOMIC DNA]</scope>
    <source>
        <strain evidence="2 3">ZRIMU1503</strain>
    </source>
</reference>
<evidence type="ECO:0000313" key="2">
    <source>
        <dbReference type="EMBL" id="MEI5615502.1"/>
    </source>
</evidence>